<keyword evidence="2" id="KW-1185">Reference proteome</keyword>
<evidence type="ECO:0000313" key="2">
    <source>
        <dbReference type="Proteomes" id="UP000053477"/>
    </source>
</evidence>
<reference evidence="1 2" key="1">
    <citation type="submission" date="2015-04" db="EMBL/GenBank/DDBJ databases">
        <title>Complete genome sequence of Schizopora paradoxa KUC8140, a cosmopolitan wood degrader in East Asia.</title>
        <authorList>
            <consortium name="DOE Joint Genome Institute"/>
            <person name="Min B."/>
            <person name="Park H."/>
            <person name="Jang Y."/>
            <person name="Kim J.-J."/>
            <person name="Kim K.H."/>
            <person name="Pangilinan J."/>
            <person name="Lipzen A."/>
            <person name="Riley R."/>
            <person name="Grigoriev I.V."/>
            <person name="Spatafora J.W."/>
            <person name="Choi I.-G."/>
        </authorList>
    </citation>
    <scope>NUCLEOTIDE SEQUENCE [LARGE SCALE GENOMIC DNA]</scope>
    <source>
        <strain evidence="1 2">KUC8140</strain>
    </source>
</reference>
<dbReference type="AlphaFoldDB" id="A0A0H2RJ29"/>
<evidence type="ECO:0000313" key="1">
    <source>
        <dbReference type="EMBL" id="KLO09398.1"/>
    </source>
</evidence>
<organism evidence="1 2">
    <name type="scientific">Schizopora paradoxa</name>
    <dbReference type="NCBI Taxonomy" id="27342"/>
    <lineage>
        <taxon>Eukaryota</taxon>
        <taxon>Fungi</taxon>
        <taxon>Dikarya</taxon>
        <taxon>Basidiomycota</taxon>
        <taxon>Agaricomycotina</taxon>
        <taxon>Agaricomycetes</taxon>
        <taxon>Hymenochaetales</taxon>
        <taxon>Schizoporaceae</taxon>
        <taxon>Schizopora</taxon>
    </lineage>
</organism>
<protein>
    <submittedName>
        <fullName evidence="1">Uncharacterized protein</fullName>
    </submittedName>
</protein>
<proteinExistence type="predicted"/>
<dbReference type="Proteomes" id="UP000053477">
    <property type="component" value="Unassembled WGS sequence"/>
</dbReference>
<name>A0A0H2RJ29_9AGAM</name>
<accession>A0A0H2RJ29</accession>
<sequence length="234" mass="27222">MSRRGSLRNTDRSRDDAQPDWLKGIQSKFPEISIREPIWYFTRRIEPTTLIRRDVFVDYQAVVTKVTCPNSETFYISDSLDPATLAGIIDAMPSKGLECFIHHIRQRGWNDKPLPKNTPIIMWPTDVHIAPDERKKTFTLSVRSRIYFQGLQKLHPEEVQAKSIHCMQIRYEMEDMEDVIKILKGEYVEPDIKEFCFEYMSNSATRPQFGVITGLMPQTPGTASNSRHFSRLRP</sequence>
<gene>
    <name evidence="1" type="ORF">SCHPADRAFT_567992</name>
</gene>
<dbReference type="EMBL" id="KQ086057">
    <property type="protein sequence ID" value="KLO09398.1"/>
    <property type="molecule type" value="Genomic_DNA"/>
</dbReference>
<dbReference type="InParanoid" id="A0A0H2RJ29"/>